<gene>
    <name evidence="1" type="ORF">CH341_18565</name>
</gene>
<name>A0A327KZI5_9BRAD</name>
<dbReference type="Proteomes" id="UP000249130">
    <property type="component" value="Unassembled WGS sequence"/>
</dbReference>
<comment type="caution">
    <text evidence="1">The sequence shown here is derived from an EMBL/GenBank/DDBJ whole genome shotgun (WGS) entry which is preliminary data.</text>
</comment>
<organism evidence="1 2">
    <name type="scientific">Rhodoplanes roseus</name>
    <dbReference type="NCBI Taxonomy" id="29409"/>
    <lineage>
        <taxon>Bacteria</taxon>
        <taxon>Pseudomonadati</taxon>
        <taxon>Pseudomonadota</taxon>
        <taxon>Alphaproteobacteria</taxon>
        <taxon>Hyphomicrobiales</taxon>
        <taxon>Nitrobacteraceae</taxon>
        <taxon>Rhodoplanes</taxon>
    </lineage>
</organism>
<accession>A0A327KZI5</accession>
<dbReference type="RefSeq" id="WP_111420499.1">
    <property type="nucleotide sequence ID" value="NZ_NPEX01000138.1"/>
</dbReference>
<reference evidence="1 2" key="1">
    <citation type="submission" date="2017-07" db="EMBL/GenBank/DDBJ databases">
        <title>Draft Genome Sequences of Select Purple Nonsulfur Bacteria.</title>
        <authorList>
            <person name="Lasarre B."/>
            <person name="Mckinlay J.B."/>
        </authorList>
    </citation>
    <scope>NUCLEOTIDE SEQUENCE [LARGE SCALE GENOMIC DNA]</scope>
    <source>
        <strain evidence="1 2">DSM 5909</strain>
    </source>
</reference>
<sequence length="118" mass="12070">MVERTETSVPEGVEIIAPGADGGTVVATAQLPNLTIEVVRGVPDGAGERISIHLQATPSFEAFGRVLEATNPFAMWAQAVQLAWAPFLSANPLLPFSGMTACGAGRPKGLKGPGGSEG</sequence>
<keyword evidence="2" id="KW-1185">Reference proteome</keyword>
<proteinExistence type="predicted"/>
<dbReference type="AlphaFoldDB" id="A0A327KZI5"/>
<evidence type="ECO:0000313" key="1">
    <source>
        <dbReference type="EMBL" id="RAI42632.1"/>
    </source>
</evidence>
<evidence type="ECO:0000313" key="2">
    <source>
        <dbReference type="Proteomes" id="UP000249130"/>
    </source>
</evidence>
<protein>
    <submittedName>
        <fullName evidence="1">Uncharacterized protein</fullName>
    </submittedName>
</protein>
<dbReference type="EMBL" id="NPEX01000138">
    <property type="protein sequence ID" value="RAI42632.1"/>
    <property type="molecule type" value="Genomic_DNA"/>
</dbReference>
<dbReference type="OrthoDB" id="7274705at2"/>